<gene>
    <name evidence="1" type="ORF">VL20_4204</name>
</gene>
<dbReference type="Proteomes" id="UP000068167">
    <property type="component" value="Chromosome"/>
</dbReference>
<evidence type="ECO:0000313" key="2">
    <source>
        <dbReference type="Proteomes" id="UP000068167"/>
    </source>
</evidence>
<dbReference type="EMBL" id="CP011339">
    <property type="protein sequence ID" value="AKV69148.1"/>
    <property type="molecule type" value="Genomic_DNA"/>
</dbReference>
<organism evidence="1 2">
    <name type="scientific">Microcystis panniformis FACHB-1757</name>
    <dbReference type="NCBI Taxonomy" id="1638788"/>
    <lineage>
        <taxon>Bacteria</taxon>
        <taxon>Bacillati</taxon>
        <taxon>Cyanobacteriota</taxon>
        <taxon>Cyanophyceae</taxon>
        <taxon>Oscillatoriophycideae</taxon>
        <taxon>Chroococcales</taxon>
        <taxon>Microcystaceae</taxon>
        <taxon>Microcystis</taxon>
    </lineage>
</organism>
<keyword evidence="2" id="KW-1185">Reference proteome</keyword>
<dbReference type="AlphaFoldDB" id="A0A0K1S575"/>
<protein>
    <submittedName>
        <fullName evidence="1">Uncharacterized protein</fullName>
    </submittedName>
</protein>
<sequence>MGLGTEIGNEVPITRARFQNNLAPLNIKYSCKINLLVETVISYQLSVISYQLSVIRFKF</sequence>
<dbReference type="KEGG" id="mpk:VL20_4204"/>
<reference evidence="1 2" key="1">
    <citation type="journal article" date="2016" name="Stand. Genomic Sci.">
        <title>Complete genome sequence and genomic characterization of Microcystis panniformis FACHB 1757 by third-generation sequencing.</title>
        <authorList>
            <person name="Zhang J.Y."/>
            <person name="Guan R."/>
            <person name="Zhang H.J."/>
            <person name="Li H."/>
            <person name="Xiao P."/>
            <person name="Yu G.L."/>
            <person name="Du L."/>
            <person name="Cao D.M."/>
            <person name="Zhu B.C."/>
            <person name="Li R.H."/>
            <person name="Lu Z.H."/>
        </authorList>
    </citation>
    <scope>NUCLEOTIDE SEQUENCE [LARGE SCALE GENOMIC DNA]</scope>
    <source>
        <strain evidence="1 2">FACHB-1757</strain>
    </source>
</reference>
<name>A0A0K1S575_9CHRO</name>
<evidence type="ECO:0000313" key="1">
    <source>
        <dbReference type="EMBL" id="AKV69148.1"/>
    </source>
</evidence>
<accession>A0A0K1S575</accession>
<proteinExistence type="predicted"/>